<keyword evidence="3" id="KW-0175">Coiled coil</keyword>
<evidence type="ECO:0000256" key="1">
    <source>
        <dbReference type="ARBA" id="ARBA00006545"/>
    </source>
</evidence>
<protein>
    <recommendedName>
        <fullName evidence="4">Chorein N-terminal domain-containing protein</fullName>
    </recommendedName>
</protein>
<dbReference type="OrthoDB" id="5983338at2759"/>
<dbReference type="AlphaFoldDB" id="A0A3M6TDJ7"/>
<comment type="similarity">
    <text evidence="1">Belongs to the VPS13 family.</text>
</comment>
<reference evidence="5 6" key="1">
    <citation type="journal article" date="2018" name="Sci. Rep.">
        <title>Comparative analysis of the Pocillopora damicornis genome highlights role of immune system in coral evolution.</title>
        <authorList>
            <person name="Cunning R."/>
            <person name="Bay R.A."/>
            <person name="Gillette P."/>
            <person name="Baker A.C."/>
            <person name="Traylor-Knowles N."/>
        </authorList>
    </citation>
    <scope>NUCLEOTIDE SEQUENCE [LARGE SCALE GENOMIC DNA]</scope>
    <source>
        <strain evidence="5">RSMAS</strain>
        <tissue evidence="5">Whole animal</tissue>
    </source>
</reference>
<dbReference type="GO" id="GO:0045053">
    <property type="term" value="P:protein retention in Golgi apparatus"/>
    <property type="evidence" value="ECO:0007669"/>
    <property type="project" value="TreeGrafter"/>
</dbReference>
<accession>A0A3M6TDJ7</accession>
<gene>
    <name evidence="5" type="ORF">pdam_00007607</name>
</gene>
<evidence type="ECO:0000256" key="3">
    <source>
        <dbReference type="SAM" id="Coils"/>
    </source>
</evidence>
<dbReference type="InterPro" id="IPR026847">
    <property type="entry name" value="VPS13"/>
</dbReference>
<name>A0A3M6TDJ7_POCDA</name>
<feature type="coiled-coil region" evidence="3">
    <location>
        <begin position="105"/>
        <end position="186"/>
    </location>
</feature>
<evidence type="ECO:0000256" key="2">
    <source>
        <dbReference type="ARBA" id="ARBA00022448"/>
    </source>
</evidence>
<sequence>MQIFLSLVLEEISLVLMRQQYHDMIELLESFDRMTTNSVFRKYKPNVPLHGHAAQWWSYAITSILEEDVRRRLRNWSWTHMKEHRDLCREYKNLYKKKLLGDKASESLSKDLEALESKLDVLNITICRCQAAYEEAAALRKKKKKVEEKKSGSLFSRFWGKKKSKKEEDESEILTEDQKKEELEKLYSAIGYSEGETITVFPKEYVENKVEVILKQISVALRDDAAAKSVAVAKLSFQDLSAELSQRPSAQAIKLSAKVERMKMFGSANAVDGKMPLMITSQDDKLVDHIVTFFKPPKDVHLQELSAEAYSRLEDLKSVSKASLYYAIEHHKITDVNVDVKSPFIIIPEEGTFKK</sequence>
<dbReference type="Pfam" id="PF12624">
    <property type="entry name" value="VPS13_N"/>
    <property type="match status" value="1"/>
</dbReference>
<feature type="domain" description="Chorein N-terminal" evidence="4">
    <location>
        <begin position="1"/>
        <end position="269"/>
    </location>
</feature>
<comment type="caution">
    <text evidence="5">The sequence shown here is derived from an EMBL/GenBank/DDBJ whole genome shotgun (WGS) entry which is preliminary data.</text>
</comment>
<dbReference type="STRING" id="46731.A0A3M6TDJ7"/>
<keyword evidence="2" id="KW-0813">Transport</keyword>
<dbReference type="PANTHER" id="PTHR16166">
    <property type="entry name" value="VACUOLAR PROTEIN SORTING-ASSOCIATED PROTEIN VPS13"/>
    <property type="match status" value="1"/>
</dbReference>
<evidence type="ECO:0000313" key="5">
    <source>
        <dbReference type="EMBL" id="RMX39462.1"/>
    </source>
</evidence>
<dbReference type="GO" id="GO:0006623">
    <property type="term" value="P:protein targeting to vacuole"/>
    <property type="evidence" value="ECO:0007669"/>
    <property type="project" value="TreeGrafter"/>
</dbReference>
<organism evidence="5 6">
    <name type="scientific">Pocillopora damicornis</name>
    <name type="common">Cauliflower coral</name>
    <name type="synonym">Millepora damicornis</name>
    <dbReference type="NCBI Taxonomy" id="46731"/>
    <lineage>
        <taxon>Eukaryota</taxon>
        <taxon>Metazoa</taxon>
        <taxon>Cnidaria</taxon>
        <taxon>Anthozoa</taxon>
        <taxon>Hexacorallia</taxon>
        <taxon>Scleractinia</taxon>
        <taxon>Astrocoeniina</taxon>
        <taxon>Pocilloporidae</taxon>
        <taxon>Pocillopora</taxon>
    </lineage>
</organism>
<dbReference type="EMBL" id="RCHS01003816">
    <property type="protein sequence ID" value="RMX39462.1"/>
    <property type="molecule type" value="Genomic_DNA"/>
</dbReference>
<dbReference type="InterPro" id="IPR026854">
    <property type="entry name" value="VPS13_N"/>
</dbReference>
<proteinExistence type="inferred from homology"/>
<evidence type="ECO:0000259" key="4">
    <source>
        <dbReference type="Pfam" id="PF12624"/>
    </source>
</evidence>
<dbReference type="PANTHER" id="PTHR16166:SF93">
    <property type="entry name" value="INTERMEMBRANE LIPID TRANSFER PROTEIN VPS13"/>
    <property type="match status" value="1"/>
</dbReference>
<evidence type="ECO:0000313" key="6">
    <source>
        <dbReference type="Proteomes" id="UP000275408"/>
    </source>
</evidence>
<dbReference type="Proteomes" id="UP000275408">
    <property type="component" value="Unassembled WGS sequence"/>
</dbReference>
<keyword evidence="6" id="KW-1185">Reference proteome</keyword>